<dbReference type="SMART" id="SM00448">
    <property type="entry name" value="REC"/>
    <property type="match status" value="1"/>
</dbReference>
<dbReference type="SUPFAM" id="SSF46894">
    <property type="entry name" value="C-terminal effector domain of the bipartite response regulators"/>
    <property type="match status" value="1"/>
</dbReference>
<evidence type="ECO:0000256" key="3">
    <source>
        <dbReference type="PROSITE-ProRule" id="PRU00169"/>
    </source>
</evidence>
<dbReference type="InterPro" id="IPR011006">
    <property type="entry name" value="CheY-like_superfamily"/>
</dbReference>
<dbReference type="PRINTS" id="PR00038">
    <property type="entry name" value="HTHLUXR"/>
</dbReference>
<dbReference type="CDD" id="cd17535">
    <property type="entry name" value="REC_NarL-like"/>
    <property type="match status" value="1"/>
</dbReference>
<dbReference type="InterPro" id="IPR036388">
    <property type="entry name" value="WH-like_DNA-bd_sf"/>
</dbReference>
<organism evidence="6">
    <name type="scientific">Hellea balneolensis</name>
    <dbReference type="NCBI Taxonomy" id="287478"/>
    <lineage>
        <taxon>Bacteria</taxon>
        <taxon>Pseudomonadati</taxon>
        <taxon>Pseudomonadota</taxon>
        <taxon>Alphaproteobacteria</taxon>
        <taxon>Maricaulales</taxon>
        <taxon>Robiginitomaculaceae</taxon>
        <taxon>Hellea</taxon>
    </lineage>
</organism>
<dbReference type="PANTHER" id="PTHR45566:SF2">
    <property type="entry name" value="NARL SUBFAMILY"/>
    <property type="match status" value="1"/>
</dbReference>
<reference evidence="6" key="1">
    <citation type="journal article" date="2020" name="mSystems">
        <title>Genome- and Community-Level Interaction Insights into Carbon Utilization and Element Cycling Functions of Hydrothermarchaeota in Hydrothermal Sediment.</title>
        <authorList>
            <person name="Zhou Z."/>
            <person name="Liu Y."/>
            <person name="Xu W."/>
            <person name="Pan J."/>
            <person name="Luo Z.H."/>
            <person name="Li M."/>
        </authorList>
    </citation>
    <scope>NUCLEOTIDE SEQUENCE [LARGE SCALE GENOMIC DNA]</scope>
    <source>
        <strain evidence="6">HyVt-489</strain>
    </source>
</reference>
<feature type="domain" description="Response regulatory" evidence="5">
    <location>
        <begin position="11"/>
        <end position="125"/>
    </location>
</feature>
<dbReference type="InterPro" id="IPR016032">
    <property type="entry name" value="Sig_transdc_resp-reg_C-effctor"/>
</dbReference>
<dbReference type="Proteomes" id="UP000886042">
    <property type="component" value="Unassembled WGS sequence"/>
</dbReference>
<evidence type="ECO:0000256" key="1">
    <source>
        <dbReference type="ARBA" id="ARBA00022553"/>
    </source>
</evidence>
<proteinExistence type="predicted"/>
<dbReference type="EMBL" id="DRMN01000025">
    <property type="protein sequence ID" value="HFB54345.1"/>
    <property type="molecule type" value="Genomic_DNA"/>
</dbReference>
<evidence type="ECO:0000313" key="6">
    <source>
        <dbReference type="EMBL" id="HFB54345.1"/>
    </source>
</evidence>
<dbReference type="Pfam" id="PF00072">
    <property type="entry name" value="Response_reg"/>
    <property type="match status" value="1"/>
</dbReference>
<keyword evidence="1 3" id="KW-0597">Phosphoprotein</keyword>
<dbReference type="InterPro" id="IPR058245">
    <property type="entry name" value="NreC/VraR/RcsB-like_REC"/>
</dbReference>
<dbReference type="GO" id="GO:0003677">
    <property type="term" value="F:DNA binding"/>
    <property type="evidence" value="ECO:0007669"/>
    <property type="project" value="UniProtKB-KW"/>
</dbReference>
<dbReference type="AlphaFoldDB" id="A0A7C3CB91"/>
<feature type="domain" description="HTH luxR-type" evidence="4">
    <location>
        <begin position="144"/>
        <end position="209"/>
    </location>
</feature>
<dbReference type="InterPro" id="IPR051015">
    <property type="entry name" value="EvgA-like"/>
</dbReference>
<protein>
    <submittedName>
        <fullName evidence="6">Response regulator transcription factor</fullName>
    </submittedName>
</protein>
<sequence>MRIHYDLKNLRVLVAEDEALVRQGMVALIGLEAKQVVEVSDGEQALETLKTQKFDIALIDIGLPVRTGIDVMAEVRQRHIPVKIIILTGDMDTHSPADIYKAGADAFLYKTTNAEQFLETFLAVVDGKDTVQCGNEIGADAKSVAQLRDGLTARELQIVKMVVEGASNKQTANALCISEHTVRKHREHINKKLEIRSPLALATFAIKAALV</sequence>
<dbReference type="InterPro" id="IPR000792">
    <property type="entry name" value="Tscrpt_reg_LuxR_C"/>
</dbReference>
<dbReference type="PROSITE" id="PS50043">
    <property type="entry name" value="HTH_LUXR_2"/>
    <property type="match status" value="1"/>
</dbReference>
<dbReference type="GO" id="GO:0000160">
    <property type="term" value="P:phosphorelay signal transduction system"/>
    <property type="evidence" value="ECO:0007669"/>
    <property type="project" value="InterPro"/>
</dbReference>
<dbReference type="InterPro" id="IPR001789">
    <property type="entry name" value="Sig_transdc_resp-reg_receiver"/>
</dbReference>
<name>A0A7C3CB91_9PROT</name>
<dbReference type="Gene3D" id="1.10.10.10">
    <property type="entry name" value="Winged helix-like DNA-binding domain superfamily/Winged helix DNA-binding domain"/>
    <property type="match status" value="1"/>
</dbReference>
<dbReference type="PANTHER" id="PTHR45566">
    <property type="entry name" value="HTH-TYPE TRANSCRIPTIONAL REGULATOR YHJB-RELATED"/>
    <property type="match status" value="1"/>
</dbReference>
<evidence type="ECO:0000256" key="2">
    <source>
        <dbReference type="ARBA" id="ARBA00023125"/>
    </source>
</evidence>
<keyword evidence="2" id="KW-0238">DNA-binding</keyword>
<accession>A0A7C3CB91</accession>
<evidence type="ECO:0000259" key="4">
    <source>
        <dbReference type="PROSITE" id="PS50043"/>
    </source>
</evidence>
<gene>
    <name evidence="6" type="ORF">ENJ46_00355</name>
</gene>
<dbReference type="GO" id="GO:0006355">
    <property type="term" value="P:regulation of DNA-templated transcription"/>
    <property type="evidence" value="ECO:0007669"/>
    <property type="project" value="InterPro"/>
</dbReference>
<dbReference type="PROSITE" id="PS50110">
    <property type="entry name" value="RESPONSE_REGULATORY"/>
    <property type="match status" value="1"/>
</dbReference>
<dbReference type="SMART" id="SM00421">
    <property type="entry name" value="HTH_LUXR"/>
    <property type="match status" value="1"/>
</dbReference>
<dbReference type="SUPFAM" id="SSF52172">
    <property type="entry name" value="CheY-like"/>
    <property type="match status" value="1"/>
</dbReference>
<feature type="modified residue" description="4-aspartylphosphate" evidence="3">
    <location>
        <position position="60"/>
    </location>
</feature>
<evidence type="ECO:0000259" key="5">
    <source>
        <dbReference type="PROSITE" id="PS50110"/>
    </source>
</evidence>
<dbReference type="Gene3D" id="3.40.50.2300">
    <property type="match status" value="1"/>
</dbReference>
<dbReference type="Pfam" id="PF00196">
    <property type="entry name" value="GerE"/>
    <property type="match status" value="1"/>
</dbReference>
<dbReference type="CDD" id="cd06170">
    <property type="entry name" value="LuxR_C_like"/>
    <property type="match status" value="1"/>
</dbReference>
<comment type="caution">
    <text evidence="6">The sequence shown here is derived from an EMBL/GenBank/DDBJ whole genome shotgun (WGS) entry which is preliminary data.</text>
</comment>